<dbReference type="KEGG" id="rhs:A3Q41_03255"/>
<dbReference type="InterPro" id="IPR046652">
    <property type="entry name" value="DUF6764"/>
</dbReference>
<gene>
    <name evidence="1" type="ORF">A3Q41_03255</name>
</gene>
<dbReference type="RefSeq" id="WP_176456807.1">
    <property type="nucleotide sequence ID" value="NZ_CP015220.1"/>
</dbReference>
<protein>
    <submittedName>
        <fullName evidence="1">Uncharacterized protein</fullName>
    </submittedName>
</protein>
<dbReference type="EMBL" id="CP015220">
    <property type="protein sequence ID" value="AMY24546.1"/>
    <property type="molecule type" value="Genomic_DNA"/>
</dbReference>
<name>A0A143QP58_RHOFA</name>
<keyword evidence="2" id="KW-1185">Reference proteome</keyword>
<reference evidence="1 2" key="1">
    <citation type="journal article" date="2016" name="Genome Announc.">
        <title>Complete Genome and Plasmid Sequences for Rhodococcus fascians D188 and Draft Sequences for Rhodococcus Isolates PBTS 1 and PBTS 2.</title>
        <authorList>
            <person name="Stamler R.A."/>
            <person name="Vereecke D."/>
            <person name="Zhang Y."/>
            <person name="Schilkey F."/>
            <person name="Devitt N."/>
            <person name="Randall J.J."/>
        </authorList>
    </citation>
    <scope>NUCLEOTIDE SEQUENCE [LARGE SCALE GENOMIC DNA]</scope>
    <source>
        <strain evidence="1 2">PBTS2</strain>
    </source>
</reference>
<sequence length="184" mass="17545">MFSVSLPRTVSSNSSSARTFSRFGSRIARTAAIFAIGSGLTVAAFAGTATASAAPVTCVSPPSANDIQVSDTASCGATSNGPGTATAGAADSGTAVSVNDGPGATNTYANGYGVALGASKNAGTAYALALGGGIAHSWADAGQTTLAVAGWGSGATSEARGVDCVGPLSLALNLTSGQFCVLGS</sequence>
<reference evidence="2" key="2">
    <citation type="submission" date="2016-04" db="EMBL/GenBank/DDBJ databases">
        <title>Complete Genome and Plasmid Sequences for Rhodococcus fascians D188 and Draft Sequences for Rhodococcus spp. Isolates PBTS 1 and PBTS 2.</title>
        <authorList>
            <person name="Stamer R."/>
            <person name="Vereecke D."/>
            <person name="Zhang Y."/>
            <person name="Schilkey F."/>
            <person name="Devitt N."/>
            <person name="Randall J."/>
        </authorList>
    </citation>
    <scope>NUCLEOTIDE SEQUENCE [LARGE SCALE GENOMIC DNA]</scope>
    <source>
        <strain evidence="2">PBTS2</strain>
    </source>
</reference>
<proteinExistence type="predicted"/>
<evidence type="ECO:0000313" key="1">
    <source>
        <dbReference type="EMBL" id="AMY24546.1"/>
    </source>
</evidence>
<dbReference type="Pfam" id="PF20550">
    <property type="entry name" value="DUF6764"/>
    <property type="match status" value="1"/>
</dbReference>
<dbReference type="PATRIC" id="fig|1653479.3.peg.3300"/>
<organism evidence="1 2">
    <name type="scientific">Rhodococcoides fascians</name>
    <name type="common">Rhodococcus fascians</name>
    <dbReference type="NCBI Taxonomy" id="1828"/>
    <lineage>
        <taxon>Bacteria</taxon>
        <taxon>Bacillati</taxon>
        <taxon>Actinomycetota</taxon>
        <taxon>Actinomycetes</taxon>
        <taxon>Mycobacteriales</taxon>
        <taxon>Nocardiaceae</taxon>
        <taxon>Rhodococcoides</taxon>
    </lineage>
</organism>
<dbReference type="Proteomes" id="UP000076038">
    <property type="component" value="Chromosome"/>
</dbReference>
<accession>A0A143QP58</accession>
<evidence type="ECO:0000313" key="2">
    <source>
        <dbReference type="Proteomes" id="UP000076038"/>
    </source>
</evidence>
<dbReference type="AlphaFoldDB" id="A0A143QP58"/>